<evidence type="ECO:0000313" key="2">
    <source>
        <dbReference type="Proteomes" id="UP000288216"/>
    </source>
</evidence>
<proteinExistence type="predicted"/>
<accession>A0A401QCB6</accession>
<organism evidence="1 2">
    <name type="scientific">Scyliorhinus torazame</name>
    <name type="common">Cloudy catshark</name>
    <name type="synonym">Catulus torazame</name>
    <dbReference type="NCBI Taxonomy" id="75743"/>
    <lineage>
        <taxon>Eukaryota</taxon>
        <taxon>Metazoa</taxon>
        <taxon>Chordata</taxon>
        <taxon>Craniata</taxon>
        <taxon>Vertebrata</taxon>
        <taxon>Chondrichthyes</taxon>
        <taxon>Elasmobranchii</taxon>
        <taxon>Galeomorphii</taxon>
        <taxon>Galeoidea</taxon>
        <taxon>Carcharhiniformes</taxon>
        <taxon>Scyliorhinidae</taxon>
        <taxon>Scyliorhinus</taxon>
    </lineage>
</organism>
<name>A0A401QCB6_SCYTO</name>
<sequence length="42" mass="4922">MTDMISGRMKYYVLIFASKVLFERSLSIGSIDKGFFEDFNYT</sequence>
<protein>
    <submittedName>
        <fullName evidence="1">Uncharacterized protein</fullName>
    </submittedName>
</protein>
<reference evidence="1 2" key="1">
    <citation type="journal article" date="2018" name="Nat. Ecol. Evol.">
        <title>Shark genomes provide insights into elasmobranch evolution and the origin of vertebrates.</title>
        <authorList>
            <person name="Hara Y"/>
            <person name="Yamaguchi K"/>
            <person name="Onimaru K"/>
            <person name="Kadota M"/>
            <person name="Koyanagi M"/>
            <person name="Keeley SD"/>
            <person name="Tatsumi K"/>
            <person name="Tanaka K"/>
            <person name="Motone F"/>
            <person name="Kageyama Y"/>
            <person name="Nozu R"/>
            <person name="Adachi N"/>
            <person name="Nishimura O"/>
            <person name="Nakagawa R"/>
            <person name="Tanegashima C"/>
            <person name="Kiyatake I"/>
            <person name="Matsumoto R"/>
            <person name="Murakumo K"/>
            <person name="Nishida K"/>
            <person name="Terakita A"/>
            <person name="Kuratani S"/>
            <person name="Sato K"/>
            <person name="Hyodo S Kuraku.S."/>
        </authorList>
    </citation>
    <scope>NUCLEOTIDE SEQUENCE [LARGE SCALE GENOMIC DNA]</scope>
</reference>
<dbReference type="EMBL" id="BFAA01034018">
    <property type="protein sequence ID" value="GCB82957.1"/>
    <property type="molecule type" value="Genomic_DNA"/>
</dbReference>
<dbReference type="AlphaFoldDB" id="A0A401QCB6"/>
<gene>
    <name evidence="1" type="ORF">scyTo_0023799</name>
</gene>
<dbReference type="Proteomes" id="UP000288216">
    <property type="component" value="Unassembled WGS sequence"/>
</dbReference>
<comment type="caution">
    <text evidence="1">The sequence shown here is derived from an EMBL/GenBank/DDBJ whole genome shotgun (WGS) entry which is preliminary data.</text>
</comment>
<keyword evidence="2" id="KW-1185">Reference proteome</keyword>
<feature type="non-terminal residue" evidence="1">
    <location>
        <position position="42"/>
    </location>
</feature>
<evidence type="ECO:0000313" key="1">
    <source>
        <dbReference type="EMBL" id="GCB82957.1"/>
    </source>
</evidence>